<dbReference type="GO" id="GO:0015031">
    <property type="term" value="P:protein transport"/>
    <property type="evidence" value="ECO:0007669"/>
    <property type="project" value="UniProtKB-KW"/>
</dbReference>
<accession>A0A8B9WKJ7</accession>
<evidence type="ECO:0000256" key="7">
    <source>
        <dbReference type="ARBA" id="ARBA00053101"/>
    </source>
</evidence>
<comment type="subunit">
    <text evidence="8">Component of the ESCRT-I complex (endosomal sorting complex required for transport I) which consists of TSG101, VPS28, a VPS37 protein (VPS37A to -D) and MVB12A or MVB12B in a 1:1:1:1 stoichiometry. Interacts with TSG101; the association appears to be mediated by the TSG101-VPS37 binary subcomplex. Interacts with VPS28. Interacts with VPS37B; the association appears to be mediated by the TSG101-VPS37 binary subcomplex. Interacts with VPS37C; the association appears to be mediated by the TSG101-VPS37 binary subcomplex.</text>
</comment>
<evidence type="ECO:0000256" key="9">
    <source>
        <dbReference type="ARBA" id="ARBA00069054"/>
    </source>
</evidence>
<evidence type="ECO:0000256" key="3">
    <source>
        <dbReference type="ARBA" id="ARBA00022448"/>
    </source>
</evidence>
<keyword evidence="5" id="KW-0653">Protein transport</keyword>
<evidence type="ECO:0000259" key="13">
    <source>
        <dbReference type="PROSITE" id="PS51498"/>
    </source>
</evidence>
<comment type="function">
    <text evidence="7">Component of the ESCRT-I complex, a regulator of vesicular trafficking process. Required for the sorting of endocytic ubiquitinated cargos into multivesicular bodies.</text>
</comment>
<keyword evidence="15" id="KW-1185">Reference proteome</keyword>
<proteinExistence type="inferred from homology"/>
<evidence type="ECO:0000256" key="12">
    <source>
        <dbReference type="SAM" id="MobiDB-lite"/>
    </source>
</evidence>
<evidence type="ECO:0000313" key="15">
    <source>
        <dbReference type="Proteomes" id="UP000694520"/>
    </source>
</evidence>
<dbReference type="Gene3D" id="2.100.10.50">
    <property type="match status" value="1"/>
</dbReference>
<dbReference type="AlphaFoldDB" id="A0A8B9WKJ7"/>
<reference evidence="14" key="2">
    <citation type="submission" date="2025-08" db="UniProtKB">
        <authorList>
            <consortium name="Ensembl"/>
        </authorList>
    </citation>
    <scope>IDENTIFICATION</scope>
</reference>
<dbReference type="Proteomes" id="UP000694520">
    <property type="component" value="Chromosome 9"/>
</dbReference>
<keyword evidence="3" id="KW-0813">Transport</keyword>
<dbReference type="Pfam" id="PF10240">
    <property type="entry name" value="DUF2464"/>
    <property type="match status" value="1"/>
</dbReference>
<evidence type="ECO:0000256" key="2">
    <source>
        <dbReference type="ARBA" id="ARBA00010432"/>
    </source>
</evidence>
<dbReference type="PROSITE" id="PS51498">
    <property type="entry name" value="MABP"/>
    <property type="match status" value="1"/>
</dbReference>
<dbReference type="GO" id="GO:0000813">
    <property type="term" value="C:ESCRT I complex"/>
    <property type="evidence" value="ECO:0007669"/>
    <property type="project" value="InterPro"/>
</dbReference>
<dbReference type="InterPro" id="IPR040297">
    <property type="entry name" value="MVB12B"/>
</dbReference>
<evidence type="ECO:0000256" key="10">
    <source>
        <dbReference type="ARBA" id="ARBA00081541"/>
    </source>
</evidence>
<sequence>MPEVKDLSEALPETSMDPITGVGVVASRNRAPTGYDVVAQTADGVDADLWKDGLFKSKVTRYLCFTRSFSKENSHLGNVLVDMKLIDIKDTLPVGFIPIQETVDTQEVAFRKKRLCIKFIPRDSTEAAICDIRIMGRTKQAPPQYTFIGELNSMGIWYRMGRVPRNHDSSQPTTPSPSSVASTPAPNLPRHISLTLPATFRGRNSTRADYEYQHSNLYAISGPPSAPSQILSRPARATLRMLQGTSPPLAGKAAAGPAVGNLSGVGGSSGHLGVPLPWSSLSPEVTVASPDTPSHVLGQNCRHLPRLQLSEPCTQEGSYMN</sequence>
<keyword evidence="6" id="KW-0472">Membrane</keyword>
<dbReference type="InterPro" id="IPR023341">
    <property type="entry name" value="MABP"/>
</dbReference>
<evidence type="ECO:0000256" key="5">
    <source>
        <dbReference type="ARBA" id="ARBA00022927"/>
    </source>
</evidence>
<feature type="domain" description="MABP" evidence="13">
    <location>
        <begin position="16"/>
        <end position="162"/>
    </location>
</feature>
<protein>
    <recommendedName>
        <fullName evidence="9">Multivesicular body subunit 12B</fullName>
    </recommendedName>
    <alternativeName>
        <fullName evidence="11">ESCRT-I complex subunit MVB12B</fullName>
    </alternativeName>
    <alternativeName>
        <fullName evidence="10">Protein FAM125B</fullName>
    </alternativeName>
</protein>
<feature type="region of interest" description="Disordered" evidence="12">
    <location>
        <begin position="163"/>
        <end position="194"/>
    </location>
</feature>
<dbReference type="InterPro" id="IPR018798">
    <property type="entry name" value="MVB12A/B"/>
</dbReference>
<dbReference type="PANTHER" id="PTHR31547">
    <property type="entry name" value="MULTIVESICULAR BODY SUBUNIT 12B"/>
    <property type="match status" value="1"/>
</dbReference>
<comment type="subcellular location">
    <subcellularLocation>
        <location evidence="1">Late endosome membrane</location>
        <topology evidence="1">Peripheral membrane protein</topology>
    </subcellularLocation>
</comment>
<name>A0A8B9WKJ7_BOSMU</name>
<dbReference type="GO" id="GO:0031902">
    <property type="term" value="C:late endosome membrane"/>
    <property type="evidence" value="ECO:0007669"/>
    <property type="project" value="UniProtKB-SubCell"/>
</dbReference>
<dbReference type="Ensembl" id="ENSBGRT00000007267.1">
    <property type="protein sequence ID" value="ENSBGRP00000006333.1"/>
    <property type="gene ID" value="ENSBGRG00000003751.1"/>
</dbReference>
<feature type="compositionally biased region" description="Low complexity" evidence="12">
    <location>
        <begin position="169"/>
        <end position="185"/>
    </location>
</feature>
<evidence type="ECO:0000256" key="4">
    <source>
        <dbReference type="ARBA" id="ARBA00022753"/>
    </source>
</evidence>
<keyword evidence="4" id="KW-0967">Endosome</keyword>
<evidence type="ECO:0000313" key="14">
    <source>
        <dbReference type="Ensembl" id="ENSBGRP00000006333.1"/>
    </source>
</evidence>
<gene>
    <name evidence="14" type="primary">MVB12B</name>
</gene>
<dbReference type="FunFam" id="2.100.10.50:FF:000002">
    <property type="entry name" value="Multivesicular body subunit 12B"/>
    <property type="match status" value="1"/>
</dbReference>
<dbReference type="GO" id="GO:0046755">
    <property type="term" value="P:viral budding"/>
    <property type="evidence" value="ECO:0007669"/>
    <property type="project" value="TreeGrafter"/>
</dbReference>
<dbReference type="PANTHER" id="PTHR31547:SF1">
    <property type="entry name" value="MULTIVESICULAR BODY SUBUNIT 12B"/>
    <property type="match status" value="1"/>
</dbReference>
<dbReference type="GeneTree" id="ENSGT00940000155945"/>
<organism evidence="14 15">
    <name type="scientific">Bos mutus grunniens</name>
    <name type="common">Wild yak</name>
    <name type="synonym">Bos grunniens</name>
    <dbReference type="NCBI Taxonomy" id="30521"/>
    <lineage>
        <taxon>Eukaryota</taxon>
        <taxon>Metazoa</taxon>
        <taxon>Chordata</taxon>
        <taxon>Craniata</taxon>
        <taxon>Vertebrata</taxon>
        <taxon>Euteleostomi</taxon>
        <taxon>Mammalia</taxon>
        <taxon>Eutheria</taxon>
        <taxon>Laurasiatheria</taxon>
        <taxon>Artiodactyla</taxon>
        <taxon>Ruminantia</taxon>
        <taxon>Pecora</taxon>
        <taxon>Bovidae</taxon>
        <taxon>Bovinae</taxon>
        <taxon>Bos</taxon>
    </lineage>
</organism>
<evidence type="ECO:0000256" key="6">
    <source>
        <dbReference type="ARBA" id="ARBA00023136"/>
    </source>
</evidence>
<reference evidence="14" key="3">
    <citation type="submission" date="2025-09" db="UniProtKB">
        <authorList>
            <consortium name="Ensembl"/>
        </authorList>
    </citation>
    <scope>IDENTIFICATION</scope>
</reference>
<reference evidence="14" key="1">
    <citation type="submission" date="2019-05" db="EMBL/GenBank/DDBJ databases">
        <authorList>
            <person name="Zhang S."/>
            <person name="Liu J."/>
        </authorList>
    </citation>
    <scope>NUCLEOTIDE SEQUENCE [LARGE SCALE GENOMIC DNA]</scope>
</reference>
<dbReference type="GO" id="GO:0019075">
    <property type="term" value="P:virus maturation"/>
    <property type="evidence" value="ECO:0007669"/>
    <property type="project" value="TreeGrafter"/>
</dbReference>
<evidence type="ECO:0000256" key="11">
    <source>
        <dbReference type="ARBA" id="ARBA00083829"/>
    </source>
</evidence>
<dbReference type="GO" id="GO:0042058">
    <property type="term" value="P:regulation of epidermal growth factor receptor signaling pathway"/>
    <property type="evidence" value="ECO:0007669"/>
    <property type="project" value="TreeGrafter"/>
</dbReference>
<comment type="similarity">
    <text evidence="2">Belongs to the MVB12 family.</text>
</comment>
<evidence type="ECO:0000256" key="1">
    <source>
        <dbReference type="ARBA" id="ARBA00004633"/>
    </source>
</evidence>
<evidence type="ECO:0000256" key="8">
    <source>
        <dbReference type="ARBA" id="ARBA00062751"/>
    </source>
</evidence>